<dbReference type="PRINTS" id="PR00032">
    <property type="entry name" value="HTHARAC"/>
</dbReference>
<dbReference type="GO" id="GO:0003700">
    <property type="term" value="F:DNA-binding transcription factor activity"/>
    <property type="evidence" value="ECO:0007669"/>
    <property type="project" value="InterPro"/>
</dbReference>
<dbReference type="AlphaFoldDB" id="A0A9D1EFN0"/>
<gene>
    <name evidence="5" type="ORF">IAC96_11235</name>
</gene>
<reference evidence="5" key="2">
    <citation type="journal article" date="2021" name="PeerJ">
        <title>Extensive microbial diversity within the chicken gut microbiome revealed by metagenomics and culture.</title>
        <authorList>
            <person name="Gilroy R."/>
            <person name="Ravi A."/>
            <person name="Getino M."/>
            <person name="Pursley I."/>
            <person name="Horton D.L."/>
            <person name="Alikhan N.F."/>
            <person name="Baker D."/>
            <person name="Gharbi K."/>
            <person name="Hall N."/>
            <person name="Watson M."/>
            <person name="Adriaenssens E.M."/>
            <person name="Foster-Nyarko E."/>
            <person name="Jarju S."/>
            <person name="Secka A."/>
            <person name="Antonio M."/>
            <person name="Oren A."/>
            <person name="Chaudhuri R.R."/>
            <person name="La Ragione R."/>
            <person name="Hildebrand F."/>
            <person name="Pallen M.J."/>
        </authorList>
    </citation>
    <scope>NUCLEOTIDE SEQUENCE</scope>
    <source>
        <strain evidence="5">ChiW13-3771</strain>
    </source>
</reference>
<dbReference type="PANTHER" id="PTHR47893">
    <property type="entry name" value="REGULATORY PROTEIN PCHR"/>
    <property type="match status" value="1"/>
</dbReference>
<dbReference type="Pfam" id="PF12833">
    <property type="entry name" value="HTH_18"/>
    <property type="match status" value="1"/>
</dbReference>
<dbReference type="PANTHER" id="PTHR47893:SF1">
    <property type="entry name" value="REGULATORY PROTEIN PCHR"/>
    <property type="match status" value="1"/>
</dbReference>
<dbReference type="PROSITE" id="PS01124">
    <property type="entry name" value="HTH_ARAC_FAMILY_2"/>
    <property type="match status" value="1"/>
</dbReference>
<evidence type="ECO:0000256" key="2">
    <source>
        <dbReference type="ARBA" id="ARBA00023125"/>
    </source>
</evidence>
<name>A0A9D1EFN0_9FIRM</name>
<accession>A0A9D1EFN0</accession>
<organism evidence="5 6">
    <name type="scientific">Candidatus Fimimorpha faecalis</name>
    <dbReference type="NCBI Taxonomy" id="2840824"/>
    <lineage>
        <taxon>Bacteria</taxon>
        <taxon>Bacillati</taxon>
        <taxon>Bacillota</taxon>
        <taxon>Clostridia</taxon>
        <taxon>Eubacteriales</taxon>
        <taxon>Candidatus Fimimorpha</taxon>
    </lineage>
</organism>
<protein>
    <submittedName>
        <fullName evidence="5">Helix-turn-helix transcriptional regulator</fullName>
    </submittedName>
</protein>
<dbReference type="InterPro" id="IPR053142">
    <property type="entry name" value="PchR_regulatory_protein"/>
</dbReference>
<keyword evidence="2" id="KW-0238">DNA-binding</keyword>
<dbReference type="EMBL" id="DVHN01000149">
    <property type="protein sequence ID" value="HIR89511.1"/>
    <property type="molecule type" value="Genomic_DNA"/>
</dbReference>
<dbReference type="InterPro" id="IPR020449">
    <property type="entry name" value="Tscrpt_reg_AraC-type_HTH"/>
</dbReference>
<dbReference type="Gene3D" id="1.10.10.60">
    <property type="entry name" value="Homeodomain-like"/>
    <property type="match status" value="2"/>
</dbReference>
<evidence type="ECO:0000313" key="6">
    <source>
        <dbReference type="Proteomes" id="UP000824201"/>
    </source>
</evidence>
<keyword evidence="1" id="KW-0805">Transcription regulation</keyword>
<dbReference type="GO" id="GO:0043565">
    <property type="term" value="F:sequence-specific DNA binding"/>
    <property type="evidence" value="ECO:0007669"/>
    <property type="project" value="InterPro"/>
</dbReference>
<feature type="domain" description="HTH araC/xylS-type" evidence="4">
    <location>
        <begin position="219"/>
        <end position="317"/>
    </location>
</feature>
<comment type="caution">
    <text evidence="5">The sequence shown here is derived from an EMBL/GenBank/DDBJ whole genome shotgun (WGS) entry which is preliminary data.</text>
</comment>
<evidence type="ECO:0000256" key="3">
    <source>
        <dbReference type="ARBA" id="ARBA00023163"/>
    </source>
</evidence>
<dbReference type="SMART" id="SM00342">
    <property type="entry name" value="HTH_ARAC"/>
    <property type="match status" value="1"/>
</dbReference>
<keyword evidence="3" id="KW-0804">Transcription</keyword>
<dbReference type="InterPro" id="IPR009057">
    <property type="entry name" value="Homeodomain-like_sf"/>
</dbReference>
<dbReference type="SUPFAM" id="SSF46689">
    <property type="entry name" value="Homeodomain-like"/>
    <property type="match status" value="1"/>
</dbReference>
<reference evidence="5" key="1">
    <citation type="submission" date="2020-10" db="EMBL/GenBank/DDBJ databases">
        <authorList>
            <person name="Gilroy R."/>
        </authorList>
    </citation>
    <scope>NUCLEOTIDE SEQUENCE</scope>
    <source>
        <strain evidence="5">ChiW13-3771</strain>
    </source>
</reference>
<dbReference type="InterPro" id="IPR018060">
    <property type="entry name" value="HTH_AraC"/>
</dbReference>
<sequence>MDYKTQTMEKLDQISDGEWIIKKNSSFCPNSPCFSGKGLIEIFSVLPGMELSFHYYLVDSISFHLQTNSPMAEIIYCKHGRMDWKTKDGTPFSLRSGDLLICEREGNSDLELSLPLGYYEGISISLDFKQQFSNLPEQLNDITITGKQLVELFCFENRIAIIRKEEKLDSMFSDFDTIPDSIQIPYYKLKIFEILLFLSTIPTKIQTSSCFSQQMELIKKIHAQLVHHFDQRFTIETLSKQYLINTSTLKSLFKMVYGMPIATYMKEYRMKKAAQLLRETDDTIAAIAKKVGYESQSKFTIAFKDIFQMLPSEYRKSIRTSNYLNLKE</sequence>
<proteinExistence type="predicted"/>
<dbReference type="Proteomes" id="UP000824201">
    <property type="component" value="Unassembled WGS sequence"/>
</dbReference>
<evidence type="ECO:0000313" key="5">
    <source>
        <dbReference type="EMBL" id="HIR89511.1"/>
    </source>
</evidence>
<evidence type="ECO:0000256" key="1">
    <source>
        <dbReference type="ARBA" id="ARBA00023015"/>
    </source>
</evidence>
<evidence type="ECO:0000259" key="4">
    <source>
        <dbReference type="PROSITE" id="PS01124"/>
    </source>
</evidence>